<dbReference type="OrthoDB" id="1634475at2"/>
<dbReference type="PATRIC" id="fig|742743.3.peg.181"/>
<dbReference type="RefSeq" id="WP_008858681.1">
    <property type="nucleotide sequence ID" value="NZ_JH591187.1"/>
</dbReference>
<dbReference type="AlphaFoldDB" id="H1CXT7"/>
<evidence type="ECO:0000313" key="2">
    <source>
        <dbReference type="Proteomes" id="UP000003277"/>
    </source>
</evidence>
<gene>
    <name evidence="1" type="ORF">HMPREF9453_00175</name>
</gene>
<protein>
    <submittedName>
        <fullName evidence="1">Uncharacterized protein</fullName>
    </submittedName>
</protein>
<accession>H1CXT7</accession>
<sequence>MAFTLICHACGQKLTLFDLDVKKRKGTVRCTRCGARISYDLDKRNIQQSGFWAAEEPAFDSRAKNRLVNQLKREEARKAMAEGKDAADVISMEQNPSRVHDFHENPFSAKAGFAKFDLKTGQIIGDKPEKTAAPLPRQEKDGITFKVVDRSHQKRTIRAAHAALPSMKNEAKTTEKTFTPPPRIVTRTAHRNMQLVRQAGMARAPKAPVKISKIQSFWQKVKNFFSFGHHK</sequence>
<comment type="caution">
    <text evidence="1">The sequence shown here is derived from an EMBL/GenBank/DDBJ whole genome shotgun (WGS) entry which is preliminary data.</text>
</comment>
<dbReference type="Proteomes" id="UP000003277">
    <property type="component" value="Unassembled WGS sequence"/>
</dbReference>
<reference evidence="1 2" key="1">
    <citation type="submission" date="2011-11" db="EMBL/GenBank/DDBJ databases">
        <title>The Genome Sequence of Dialister succinatiphilus YIT 11850.</title>
        <authorList>
            <consortium name="The Broad Institute Genome Sequencing Platform"/>
            <person name="Earl A."/>
            <person name="Ward D."/>
            <person name="Feldgarden M."/>
            <person name="Gevers D."/>
            <person name="Morotomi M."/>
            <person name="Young S.K."/>
            <person name="Zeng Q."/>
            <person name="Gargeya S."/>
            <person name="Fitzgerald M."/>
            <person name="Haas B."/>
            <person name="Abouelleil A."/>
            <person name="Alvarado L."/>
            <person name="Arachchi H.M."/>
            <person name="Berlin A."/>
            <person name="Brown A."/>
            <person name="Chapman S.B."/>
            <person name="Dunbar C."/>
            <person name="Gearin G."/>
            <person name="Goldberg J."/>
            <person name="Griggs A."/>
            <person name="Gujja S."/>
            <person name="Heiman D."/>
            <person name="Howarth C."/>
            <person name="Lui A."/>
            <person name="MacDonald P.J.P."/>
            <person name="Montmayeur A."/>
            <person name="Murphy C."/>
            <person name="Neiman D."/>
            <person name="Pearson M."/>
            <person name="Priest M."/>
            <person name="Roberts A."/>
            <person name="Saif S."/>
            <person name="Shea T."/>
            <person name="Sisk P."/>
            <person name="Stolte C."/>
            <person name="Sykes S."/>
            <person name="Wortman J."/>
            <person name="Nusbaum C."/>
            <person name="Birren B."/>
        </authorList>
    </citation>
    <scope>NUCLEOTIDE SEQUENCE [LARGE SCALE GENOMIC DNA]</scope>
    <source>
        <strain evidence="1 2">YIT 11850</strain>
    </source>
</reference>
<keyword evidence="2" id="KW-1185">Reference proteome</keyword>
<proteinExistence type="predicted"/>
<organism evidence="1 2">
    <name type="scientific">Dialister succinatiphilus YIT 11850</name>
    <dbReference type="NCBI Taxonomy" id="742743"/>
    <lineage>
        <taxon>Bacteria</taxon>
        <taxon>Bacillati</taxon>
        <taxon>Bacillota</taxon>
        <taxon>Negativicutes</taxon>
        <taxon>Veillonellales</taxon>
        <taxon>Veillonellaceae</taxon>
        <taxon>Dialister</taxon>
    </lineage>
</organism>
<evidence type="ECO:0000313" key="1">
    <source>
        <dbReference type="EMBL" id="EHO63897.1"/>
    </source>
</evidence>
<dbReference type="EMBL" id="ADLT01000006">
    <property type="protein sequence ID" value="EHO63897.1"/>
    <property type="molecule type" value="Genomic_DNA"/>
</dbReference>
<dbReference type="HOGENOM" id="CLU_1198248_0_0_9"/>
<name>H1CXT7_9FIRM</name>